<protein>
    <recommendedName>
        <fullName evidence="3">Prolamin-like domain-containing protein</fullName>
    </recommendedName>
</protein>
<comment type="caution">
    <text evidence="4">The sequence shown here is derived from an EMBL/GenBank/DDBJ whole genome shotgun (WGS) entry which is preliminary data.</text>
</comment>
<evidence type="ECO:0000313" key="4">
    <source>
        <dbReference type="EMBL" id="THF94813.1"/>
    </source>
</evidence>
<evidence type="ECO:0000256" key="1">
    <source>
        <dbReference type="ARBA" id="ARBA00022729"/>
    </source>
</evidence>
<name>A0A4S4CZA5_CAMSN</name>
<dbReference type="AlphaFoldDB" id="A0A4S4CZA5"/>
<feature type="signal peptide" evidence="2">
    <location>
        <begin position="1"/>
        <end position="22"/>
    </location>
</feature>
<evidence type="ECO:0000313" key="5">
    <source>
        <dbReference type="Proteomes" id="UP000306102"/>
    </source>
</evidence>
<dbReference type="InterPro" id="IPR008502">
    <property type="entry name" value="Prolamin-like"/>
</dbReference>
<dbReference type="Pfam" id="PF05617">
    <property type="entry name" value="Prolamin_like"/>
    <property type="match status" value="1"/>
</dbReference>
<dbReference type="PANTHER" id="PTHR31951">
    <property type="entry name" value="BIFUNCTIONAL INHIBITOR/LIPID-TRANSFER PROTEIN/SEED STORAGE 2S ALBUMIN SUPERFAMILY PROTEIN-RELATED"/>
    <property type="match status" value="1"/>
</dbReference>
<dbReference type="PANTHER" id="PTHR31951:SF22">
    <property type="entry name" value="ECA1 GAMETOGENESIS RELATED FAMILY"/>
    <property type="match status" value="1"/>
</dbReference>
<feature type="chain" id="PRO_5020863171" description="Prolamin-like domain-containing protein" evidence="2">
    <location>
        <begin position="23"/>
        <end position="154"/>
    </location>
</feature>
<dbReference type="Proteomes" id="UP000306102">
    <property type="component" value="Unassembled WGS sequence"/>
</dbReference>
<reference evidence="4 5" key="1">
    <citation type="journal article" date="2018" name="Proc. Natl. Acad. Sci. U.S.A.">
        <title>Draft genome sequence of Camellia sinensis var. sinensis provides insights into the evolution of the tea genome and tea quality.</title>
        <authorList>
            <person name="Wei C."/>
            <person name="Yang H."/>
            <person name="Wang S."/>
            <person name="Zhao J."/>
            <person name="Liu C."/>
            <person name="Gao L."/>
            <person name="Xia E."/>
            <person name="Lu Y."/>
            <person name="Tai Y."/>
            <person name="She G."/>
            <person name="Sun J."/>
            <person name="Cao H."/>
            <person name="Tong W."/>
            <person name="Gao Q."/>
            <person name="Li Y."/>
            <person name="Deng W."/>
            <person name="Jiang X."/>
            <person name="Wang W."/>
            <person name="Chen Q."/>
            <person name="Zhang S."/>
            <person name="Li H."/>
            <person name="Wu J."/>
            <person name="Wang P."/>
            <person name="Li P."/>
            <person name="Shi C."/>
            <person name="Zheng F."/>
            <person name="Jian J."/>
            <person name="Huang B."/>
            <person name="Shan D."/>
            <person name="Shi M."/>
            <person name="Fang C."/>
            <person name="Yue Y."/>
            <person name="Li F."/>
            <person name="Li D."/>
            <person name="Wei S."/>
            <person name="Han B."/>
            <person name="Jiang C."/>
            <person name="Yin Y."/>
            <person name="Xia T."/>
            <person name="Zhang Z."/>
            <person name="Bennetzen J.L."/>
            <person name="Zhao S."/>
            <person name="Wan X."/>
        </authorList>
    </citation>
    <scope>NUCLEOTIDE SEQUENCE [LARGE SCALE GENOMIC DNA]</scope>
    <source>
        <strain evidence="5">cv. Shuchazao</strain>
        <tissue evidence="4">Leaf</tissue>
    </source>
</reference>
<sequence>MTKLTIFFAMLIMYIAIKPSMEENIAPQPANNGEEALAPSAMDDFLEDFAGLAPSPTDAFLEKCVENFNETCGSEIFEGIFINTTVTAPCCKNLVAMGKECHGTLVNRILEMPWIRRHVNVPQVLSHSDEIWSKCVSDGVVVSSASSASSPSSF</sequence>
<keyword evidence="1 2" id="KW-0732">Signal</keyword>
<gene>
    <name evidence="4" type="ORF">TEA_027775</name>
</gene>
<accession>A0A4S4CZA5</accession>
<evidence type="ECO:0000256" key="2">
    <source>
        <dbReference type="SAM" id="SignalP"/>
    </source>
</evidence>
<evidence type="ECO:0000259" key="3">
    <source>
        <dbReference type="Pfam" id="PF05617"/>
    </source>
</evidence>
<proteinExistence type="predicted"/>
<dbReference type="EMBL" id="SDRB02013508">
    <property type="protein sequence ID" value="THF94813.1"/>
    <property type="molecule type" value="Genomic_DNA"/>
</dbReference>
<keyword evidence="5" id="KW-1185">Reference proteome</keyword>
<organism evidence="4 5">
    <name type="scientific">Camellia sinensis var. sinensis</name>
    <name type="common">China tea</name>
    <dbReference type="NCBI Taxonomy" id="542762"/>
    <lineage>
        <taxon>Eukaryota</taxon>
        <taxon>Viridiplantae</taxon>
        <taxon>Streptophyta</taxon>
        <taxon>Embryophyta</taxon>
        <taxon>Tracheophyta</taxon>
        <taxon>Spermatophyta</taxon>
        <taxon>Magnoliopsida</taxon>
        <taxon>eudicotyledons</taxon>
        <taxon>Gunneridae</taxon>
        <taxon>Pentapetalae</taxon>
        <taxon>asterids</taxon>
        <taxon>Ericales</taxon>
        <taxon>Theaceae</taxon>
        <taxon>Camellia</taxon>
    </lineage>
</organism>
<feature type="domain" description="Prolamin-like" evidence="3">
    <location>
        <begin position="63"/>
        <end position="136"/>
    </location>
</feature>